<keyword evidence="2" id="KW-1185">Reference proteome</keyword>
<evidence type="ECO:0000313" key="1">
    <source>
        <dbReference type="EMBL" id="GAA1750482.1"/>
    </source>
</evidence>
<dbReference type="Proteomes" id="UP001501475">
    <property type="component" value="Unassembled WGS sequence"/>
</dbReference>
<dbReference type="InterPro" id="IPR012349">
    <property type="entry name" value="Split_barrel_FMN-bd"/>
</dbReference>
<proteinExistence type="predicted"/>
<protein>
    <recommendedName>
        <fullName evidence="3">DUF2255 family protein</fullName>
    </recommendedName>
</protein>
<evidence type="ECO:0008006" key="3">
    <source>
        <dbReference type="Google" id="ProtNLM"/>
    </source>
</evidence>
<gene>
    <name evidence="1" type="ORF">GCM10009810_08590</name>
</gene>
<dbReference type="Gene3D" id="2.30.110.10">
    <property type="entry name" value="Electron Transport, Fmn-binding Protein, Chain A"/>
    <property type="match status" value="1"/>
</dbReference>
<dbReference type="EMBL" id="BAAAPN010000021">
    <property type="protein sequence ID" value="GAA1750482.1"/>
    <property type="molecule type" value="Genomic_DNA"/>
</dbReference>
<sequence length="138" mass="15161">MVARKRRFSDRLAASPLRRLTGKHTVLLEYVAPRSGASVSLPVWAVPWAGGWVVVVGKAEAKTWWKAFRRELPATIVDVRSRHEVVGRLLATDHVYYDALAAYVAAIPAAGRVAKPGVPIVFFRARLPEAPSPLLGRV</sequence>
<reference evidence="1 2" key="1">
    <citation type="journal article" date="2019" name="Int. J. Syst. Evol. Microbiol.">
        <title>The Global Catalogue of Microorganisms (GCM) 10K type strain sequencing project: providing services to taxonomists for standard genome sequencing and annotation.</title>
        <authorList>
            <consortium name="The Broad Institute Genomics Platform"/>
            <consortium name="The Broad Institute Genome Sequencing Center for Infectious Disease"/>
            <person name="Wu L."/>
            <person name="Ma J."/>
        </authorList>
    </citation>
    <scope>NUCLEOTIDE SEQUENCE [LARGE SCALE GENOMIC DNA]</scope>
    <source>
        <strain evidence="1 2">JCM 15591</strain>
    </source>
</reference>
<organism evidence="1 2">
    <name type="scientific">Nostocoides vanveenii</name>
    <dbReference type="NCBI Taxonomy" id="330835"/>
    <lineage>
        <taxon>Bacteria</taxon>
        <taxon>Bacillati</taxon>
        <taxon>Actinomycetota</taxon>
        <taxon>Actinomycetes</taxon>
        <taxon>Micrococcales</taxon>
        <taxon>Intrasporangiaceae</taxon>
        <taxon>Nostocoides</taxon>
    </lineage>
</organism>
<name>A0ABN2K8C8_9MICO</name>
<accession>A0ABN2K8C8</accession>
<comment type="caution">
    <text evidence="1">The sequence shown here is derived from an EMBL/GenBank/DDBJ whole genome shotgun (WGS) entry which is preliminary data.</text>
</comment>
<evidence type="ECO:0000313" key="2">
    <source>
        <dbReference type="Proteomes" id="UP001501475"/>
    </source>
</evidence>